<accession>I4EJB3</accession>
<proteinExistence type="predicted"/>
<evidence type="ECO:0000313" key="2">
    <source>
        <dbReference type="Proteomes" id="UP000004221"/>
    </source>
</evidence>
<dbReference type="EMBL" id="CAGS01000326">
    <property type="protein sequence ID" value="CCF84775.1"/>
    <property type="molecule type" value="Genomic_DNA"/>
</dbReference>
<reference evidence="1 2" key="1">
    <citation type="journal article" date="2012" name="ISME J.">
        <title>Nitrification expanded: discovery, physiology and genomics of a nitrite-oxidizing bacterium from the phylum Chloroflexi.</title>
        <authorList>
            <person name="Sorokin D.Y."/>
            <person name="Lucker S."/>
            <person name="Vejmelkova D."/>
            <person name="Kostrikina N.A."/>
            <person name="Kleerebezem R."/>
            <person name="Rijpstra W.I."/>
            <person name="Damste J.S."/>
            <person name="Le Paslier D."/>
            <person name="Muyzer G."/>
            <person name="Wagner M."/>
            <person name="van Loosdrecht M.C."/>
            <person name="Daims H."/>
        </authorList>
    </citation>
    <scope>NUCLEOTIDE SEQUENCE [LARGE SCALE GENOMIC DNA]</scope>
    <source>
        <strain evidence="2">none</strain>
    </source>
</reference>
<dbReference type="Proteomes" id="UP000004221">
    <property type="component" value="Unassembled WGS sequence"/>
</dbReference>
<name>I4EJB3_9BACT</name>
<comment type="caution">
    <text evidence="1">The sequence shown here is derived from an EMBL/GenBank/DDBJ whole genome shotgun (WGS) entry which is preliminary data.</text>
</comment>
<dbReference type="AlphaFoldDB" id="I4EJB3"/>
<gene>
    <name evidence="1" type="ORF">NITHO_3920004</name>
</gene>
<organism evidence="1 2">
    <name type="scientific">Nitrolancea hollandica Lb</name>
    <dbReference type="NCBI Taxonomy" id="1129897"/>
    <lineage>
        <taxon>Bacteria</taxon>
        <taxon>Pseudomonadati</taxon>
        <taxon>Thermomicrobiota</taxon>
        <taxon>Thermomicrobia</taxon>
        <taxon>Sphaerobacterales</taxon>
        <taxon>Sphaerobacterineae</taxon>
        <taxon>Sphaerobacteraceae</taxon>
        <taxon>Nitrolancea</taxon>
    </lineage>
</organism>
<evidence type="ECO:0000313" key="1">
    <source>
        <dbReference type="EMBL" id="CCF84775.1"/>
    </source>
</evidence>
<sequence length="74" mass="8198">MNQEQARPCAAGHPILERYTCTKEFVPMRKPGDFPELFVGVRALGTGFFAGYHESYDSILNKRNSGVHPPTTTG</sequence>
<keyword evidence="2" id="KW-1185">Reference proteome</keyword>
<protein>
    <submittedName>
        <fullName evidence="1">Uncharacterized protein</fullName>
    </submittedName>
</protein>